<accession>A0AAV1G0B9</accession>
<evidence type="ECO:0000256" key="1">
    <source>
        <dbReference type="ARBA" id="ARBA00001968"/>
    </source>
</evidence>
<feature type="compositionally biased region" description="Gly residues" evidence="3">
    <location>
        <begin position="1"/>
        <end position="10"/>
    </location>
</feature>
<feature type="region of interest" description="Disordered" evidence="3">
    <location>
        <begin position="1"/>
        <end position="52"/>
    </location>
</feature>
<dbReference type="AlphaFoldDB" id="A0AAV1G0B9"/>
<keyword evidence="6" id="KW-1185">Reference proteome</keyword>
<gene>
    <name evidence="5" type="ORF">XNOV1_A042036</name>
</gene>
<keyword evidence="2" id="KW-0479">Metal-binding</keyword>
<reference evidence="5" key="1">
    <citation type="submission" date="2023-08" db="EMBL/GenBank/DDBJ databases">
        <authorList>
            <person name="Alioto T."/>
            <person name="Alioto T."/>
            <person name="Gomez Garrido J."/>
        </authorList>
    </citation>
    <scope>NUCLEOTIDE SEQUENCE</scope>
</reference>
<dbReference type="InterPro" id="IPR027806">
    <property type="entry name" value="HARBI1_dom"/>
</dbReference>
<feature type="compositionally biased region" description="Low complexity" evidence="3">
    <location>
        <begin position="38"/>
        <end position="52"/>
    </location>
</feature>
<name>A0AAV1G0B9_XYRNO</name>
<evidence type="ECO:0000313" key="5">
    <source>
        <dbReference type="EMBL" id="CAJ1066798.1"/>
    </source>
</evidence>
<feature type="domain" description="DDE Tnp4" evidence="4">
    <location>
        <begin position="164"/>
        <end position="216"/>
    </location>
</feature>
<evidence type="ECO:0000259" key="4">
    <source>
        <dbReference type="Pfam" id="PF13359"/>
    </source>
</evidence>
<dbReference type="Pfam" id="PF13359">
    <property type="entry name" value="DDE_Tnp_4"/>
    <property type="match status" value="1"/>
</dbReference>
<organism evidence="5 6">
    <name type="scientific">Xyrichtys novacula</name>
    <name type="common">Pearly razorfish</name>
    <name type="synonym">Hemipteronotus novacula</name>
    <dbReference type="NCBI Taxonomy" id="13765"/>
    <lineage>
        <taxon>Eukaryota</taxon>
        <taxon>Metazoa</taxon>
        <taxon>Chordata</taxon>
        <taxon>Craniata</taxon>
        <taxon>Vertebrata</taxon>
        <taxon>Euteleostomi</taxon>
        <taxon>Actinopterygii</taxon>
        <taxon>Neopterygii</taxon>
        <taxon>Teleostei</taxon>
        <taxon>Neoteleostei</taxon>
        <taxon>Acanthomorphata</taxon>
        <taxon>Eupercaria</taxon>
        <taxon>Labriformes</taxon>
        <taxon>Labridae</taxon>
        <taxon>Xyrichtys</taxon>
    </lineage>
</organism>
<dbReference type="GO" id="GO:0046872">
    <property type="term" value="F:metal ion binding"/>
    <property type="evidence" value="ECO:0007669"/>
    <property type="project" value="UniProtKB-KW"/>
</dbReference>
<evidence type="ECO:0000256" key="2">
    <source>
        <dbReference type="ARBA" id="ARBA00022723"/>
    </source>
</evidence>
<dbReference type="Proteomes" id="UP001178508">
    <property type="component" value="Chromosome 11"/>
</dbReference>
<sequence length="277" mass="30428">MCGQKNGGGPAPEDFTPAEELALSLNRGRPATEGIEGGVTSDPSGGSSSQSSCFVQGDSDTLAVTLLPPPKQTFPSTEVTANSTSYHIIHLWLLMIPSPNKTFVIMDVGGAWADTVRALYKRQLEEDIACKALQEKVLQLQIKKLTLEVEKLEYDKQPVGVVAAQRFNRHHARARSVMERAFGMMITRLRAIFLKALEIHNTFVPQVITACAILHNICLGASDTMALEDDVQGGMPEDELEDRLEAVSGALWRDQLSVEVSVLEEVDHDHDYLHGRH</sequence>
<evidence type="ECO:0000313" key="6">
    <source>
        <dbReference type="Proteomes" id="UP001178508"/>
    </source>
</evidence>
<evidence type="ECO:0000256" key="3">
    <source>
        <dbReference type="SAM" id="MobiDB-lite"/>
    </source>
</evidence>
<protein>
    <submittedName>
        <fullName evidence="5">Nuclease HARBI1</fullName>
    </submittedName>
</protein>
<dbReference type="EMBL" id="OY660874">
    <property type="protein sequence ID" value="CAJ1066798.1"/>
    <property type="molecule type" value="Genomic_DNA"/>
</dbReference>
<proteinExistence type="predicted"/>
<comment type="cofactor">
    <cofactor evidence="1">
        <name>a divalent metal cation</name>
        <dbReference type="ChEBI" id="CHEBI:60240"/>
    </cofactor>
</comment>